<dbReference type="SMART" id="SM00184">
    <property type="entry name" value="RING"/>
    <property type="match status" value="1"/>
</dbReference>
<feature type="compositionally biased region" description="Polar residues" evidence="9">
    <location>
        <begin position="279"/>
        <end position="292"/>
    </location>
</feature>
<evidence type="ECO:0000256" key="8">
    <source>
        <dbReference type="PROSITE-ProRule" id="PRU00192"/>
    </source>
</evidence>
<dbReference type="PROSITE" id="PS50002">
    <property type="entry name" value="SH3"/>
    <property type="match status" value="1"/>
</dbReference>
<keyword evidence="3" id="KW-0479">Metal-binding</keyword>
<dbReference type="GO" id="GO:0005634">
    <property type="term" value="C:nucleus"/>
    <property type="evidence" value="ECO:0007669"/>
    <property type="project" value="TreeGrafter"/>
</dbReference>
<comment type="caution">
    <text evidence="12">The sequence shown here is derived from an EMBL/GenBank/DDBJ whole genome shotgun (WGS) entry which is preliminary data.</text>
</comment>
<dbReference type="EMBL" id="ML978732">
    <property type="protein sequence ID" value="KAF2085232.1"/>
    <property type="molecule type" value="Genomic_DNA"/>
</dbReference>
<dbReference type="GO" id="GO:0016567">
    <property type="term" value="P:protein ubiquitination"/>
    <property type="evidence" value="ECO:0007669"/>
    <property type="project" value="TreeGrafter"/>
</dbReference>
<evidence type="ECO:0000256" key="3">
    <source>
        <dbReference type="ARBA" id="ARBA00022723"/>
    </source>
</evidence>
<evidence type="ECO:0000256" key="1">
    <source>
        <dbReference type="ARBA" id="ARBA00008649"/>
    </source>
</evidence>
<dbReference type="SUPFAM" id="SSF57850">
    <property type="entry name" value="RING/U-box"/>
    <property type="match status" value="4"/>
</dbReference>
<evidence type="ECO:0000256" key="7">
    <source>
        <dbReference type="PROSITE-ProRule" id="PRU00175"/>
    </source>
</evidence>
<evidence type="ECO:0000259" key="11">
    <source>
        <dbReference type="PROSITE" id="PS50089"/>
    </source>
</evidence>
<dbReference type="InterPro" id="IPR018957">
    <property type="entry name" value="Znf_C3HC4_RING-type"/>
</dbReference>
<dbReference type="Gene3D" id="3.30.40.10">
    <property type="entry name" value="Zinc/RING finger domain, C3HC4 (zinc finger)"/>
    <property type="match status" value="1"/>
</dbReference>
<dbReference type="PANTHER" id="PTHR16079:SF4">
    <property type="entry name" value="E3 UBIQUITIN-PROTEIN LIGASE CHFR"/>
    <property type="match status" value="1"/>
</dbReference>
<keyword evidence="4 7" id="KW-0863">Zinc-finger</keyword>
<feature type="compositionally biased region" description="Basic and acidic residues" evidence="9">
    <location>
        <begin position="91"/>
        <end position="104"/>
    </location>
</feature>
<keyword evidence="6" id="KW-0832">Ubl conjugation</keyword>
<evidence type="ECO:0000313" key="13">
    <source>
        <dbReference type="Proteomes" id="UP000799776"/>
    </source>
</evidence>
<keyword evidence="5" id="KW-0862">Zinc</keyword>
<dbReference type="PANTHER" id="PTHR16079">
    <property type="entry name" value="UBIQUITIN LIGASE PROTEIN CHFR"/>
    <property type="match status" value="1"/>
</dbReference>
<feature type="compositionally biased region" description="Low complexity" evidence="9">
    <location>
        <begin position="302"/>
        <end position="315"/>
    </location>
</feature>
<dbReference type="InterPro" id="IPR001841">
    <property type="entry name" value="Znf_RING"/>
</dbReference>
<evidence type="ECO:0008006" key="14">
    <source>
        <dbReference type="Google" id="ProtNLM"/>
    </source>
</evidence>
<feature type="region of interest" description="Disordered" evidence="9">
    <location>
        <begin position="139"/>
        <end position="226"/>
    </location>
</feature>
<reference evidence="12" key="1">
    <citation type="journal article" date="2020" name="Stud. Mycol.">
        <title>101 Dothideomycetes genomes: a test case for predicting lifestyles and emergence of pathogens.</title>
        <authorList>
            <person name="Haridas S."/>
            <person name="Albert R."/>
            <person name="Binder M."/>
            <person name="Bloem J."/>
            <person name="Labutti K."/>
            <person name="Salamov A."/>
            <person name="Andreopoulos B."/>
            <person name="Baker S."/>
            <person name="Barry K."/>
            <person name="Bills G."/>
            <person name="Bluhm B."/>
            <person name="Cannon C."/>
            <person name="Castanera R."/>
            <person name="Culley D."/>
            <person name="Daum C."/>
            <person name="Ezra D."/>
            <person name="Gonzalez J."/>
            <person name="Henrissat B."/>
            <person name="Kuo A."/>
            <person name="Liang C."/>
            <person name="Lipzen A."/>
            <person name="Lutzoni F."/>
            <person name="Magnuson J."/>
            <person name="Mondo S."/>
            <person name="Nolan M."/>
            <person name="Ohm R."/>
            <person name="Pangilinan J."/>
            <person name="Park H.-J."/>
            <person name="Ramirez L."/>
            <person name="Alfaro M."/>
            <person name="Sun H."/>
            <person name="Tritt A."/>
            <person name="Yoshinaga Y."/>
            <person name="Zwiers L.-H."/>
            <person name="Turgeon B."/>
            <person name="Goodwin S."/>
            <person name="Spatafora J."/>
            <person name="Crous P."/>
            <person name="Grigoriev I."/>
        </authorList>
    </citation>
    <scope>NUCLEOTIDE SEQUENCE</scope>
    <source>
        <strain evidence="12">CBS 121410</strain>
    </source>
</reference>
<organism evidence="12 13">
    <name type="scientific">Saccharata proteae CBS 121410</name>
    <dbReference type="NCBI Taxonomy" id="1314787"/>
    <lineage>
        <taxon>Eukaryota</taxon>
        <taxon>Fungi</taxon>
        <taxon>Dikarya</taxon>
        <taxon>Ascomycota</taxon>
        <taxon>Pezizomycotina</taxon>
        <taxon>Dothideomycetes</taxon>
        <taxon>Dothideomycetes incertae sedis</taxon>
        <taxon>Botryosphaeriales</taxon>
        <taxon>Saccharataceae</taxon>
        <taxon>Saccharata</taxon>
    </lineage>
</organism>
<dbReference type="Gene3D" id="3.30.60.90">
    <property type="match status" value="1"/>
</dbReference>
<dbReference type="InterPro" id="IPR013083">
    <property type="entry name" value="Znf_RING/FYVE/PHD"/>
</dbReference>
<evidence type="ECO:0000256" key="5">
    <source>
        <dbReference type="ARBA" id="ARBA00022833"/>
    </source>
</evidence>
<dbReference type="InterPro" id="IPR036028">
    <property type="entry name" value="SH3-like_dom_sf"/>
</dbReference>
<feature type="compositionally biased region" description="Polar residues" evidence="9">
    <location>
        <begin position="192"/>
        <end position="219"/>
    </location>
</feature>
<feature type="region of interest" description="Disordered" evidence="9">
    <location>
        <begin position="87"/>
        <end position="127"/>
    </location>
</feature>
<feature type="domain" description="SH3" evidence="10">
    <location>
        <begin position="679"/>
        <end position="739"/>
    </location>
</feature>
<gene>
    <name evidence="12" type="ORF">K490DRAFT_58845</name>
</gene>
<feature type="compositionally biased region" description="Basic and acidic residues" evidence="9">
    <location>
        <begin position="148"/>
        <end position="174"/>
    </location>
</feature>
<dbReference type="GO" id="GO:0008270">
    <property type="term" value="F:zinc ion binding"/>
    <property type="evidence" value="ECO:0007669"/>
    <property type="project" value="UniProtKB-KW"/>
</dbReference>
<accession>A0A9P4LUT2</accession>
<keyword evidence="13" id="KW-1185">Reference proteome</keyword>
<feature type="compositionally biased region" description="Low complexity" evidence="9">
    <location>
        <begin position="488"/>
        <end position="507"/>
    </location>
</feature>
<evidence type="ECO:0000256" key="6">
    <source>
        <dbReference type="ARBA" id="ARBA00022843"/>
    </source>
</evidence>
<dbReference type="InterPro" id="IPR052256">
    <property type="entry name" value="E3_ubiquitin-ligase_CHFR"/>
</dbReference>
<dbReference type="SUPFAM" id="SSF50044">
    <property type="entry name" value="SH3-domain"/>
    <property type="match status" value="1"/>
</dbReference>
<dbReference type="OrthoDB" id="1305878at2759"/>
<protein>
    <recommendedName>
        <fullName evidence="14">RING-type domain-containing protein</fullName>
    </recommendedName>
</protein>
<evidence type="ECO:0000313" key="12">
    <source>
        <dbReference type="EMBL" id="KAF2085232.1"/>
    </source>
</evidence>
<feature type="region of interest" description="Disordered" evidence="9">
    <location>
        <begin position="276"/>
        <end position="317"/>
    </location>
</feature>
<dbReference type="InterPro" id="IPR017907">
    <property type="entry name" value="Znf_RING_CS"/>
</dbReference>
<name>A0A9P4LUT2_9PEZI</name>
<dbReference type="InterPro" id="IPR043145">
    <property type="entry name" value="Znf_ZZ_sf"/>
</dbReference>
<feature type="region of interest" description="Disordered" evidence="9">
    <location>
        <begin position="488"/>
        <end position="511"/>
    </location>
</feature>
<dbReference type="SMART" id="SM00326">
    <property type="entry name" value="SH3"/>
    <property type="match status" value="1"/>
</dbReference>
<dbReference type="InterPro" id="IPR001452">
    <property type="entry name" value="SH3_domain"/>
</dbReference>
<evidence type="ECO:0000256" key="9">
    <source>
        <dbReference type="SAM" id="MobiDB-lite"/>
    </source>
</evidence>
<proteinExistence type="inferred from homology"/>
<dbReference type="Proteomes" id="UP000799776">
    <property type="component" value="Unassembled WGS sequence"/>
</dbReference>
<dbReference type="GO" id="GO:0004842">
    <property type="term" value="F:ubiquitin-protein transferase activity"/>
    <property type="evidence" value="ECO:0007669"/>
    <property type="project" value="TreeGrafter"/>
</dbReference>
<dbReference type="Gene3D" id="2.30.30.40">
    <property type="entry name" value="SH3 Domains"/>
    <property type="match status" value="1"/>
</dbReference>
<comment type="similarity">
    <text evidence="1">Belongs to the SH3RF family.</text>
</comment>
<dbReference type="GO" id="GO:0006511">
    <property type="term" value="P:ubiquitin-dependent protein catabolic process"/>
    <property type="evidence" value="ECO:0007669"/>
    <property type="project" value="TreeGrafter"/>
</dbReference>
<keyword evidence="2 8" id="KW-0728">SH3 domain</keyword>
<sequence length="739" mass="81425">MAEDPKGPAMDLEKELRCAICTDVLFQPLTLLDCLHTFCGACLKEWFSLQASTATSAHPYTCPSCRASVRATQKDARVTTLLEMFLQANPDRGKSEEEKEDQRKIYKPGDVVMPKLRRRQQDPEDDRLMAEIRELSLREVGVGGGATEEPRDRRRRDRSREHRETEGRRYRTRDTGSPITAGDTHPDYRANGHSSNASPSPRPTQRQIEHQSSLRSLLSASEFDSEEMEAEIMRQIREEGLLDGIDLENIDRSQEEEISEHVHPSLRQSLDVDVLRQTPPHNNSSPSLTRPQQVLDAESSDIRPSSSSAAMAPSSDRPVLYPEPSILCARCGKTHIEYSLHYHCSICAGGHYDLCIRCYRAGKGCIHWFGFGNAALRNYQNKAPIGGYPSGHEEPHTLIGRRYLRPSHASRSSAALNDRSPILTTEDPAQRLQSGVFCEMCHAFANGCYWKCDICNEGAWGFCNSCVNQGRHCTHPLLPLQHNTSTASASTASSATSSSSITPKSASLTRGPGSTPLAKALFRPLSFSTLCDICAYPIPPSHTRFHCPRCNAGNSDICTSCYHGLVASGRIGPENGQHGWRRCPHGHRMVVVGFEDRAGGQRRVVVRDLVGGLRLREEDDDAAVAAAADALAAPSWSWRDADGAVRKTRTRAGTGTGTMGAAGKQQQQQQELRFPPDGGVGARAVALWGYWPGEGVVDELLFPKGAEVAEVEDINGDWFFGCYAGAKGLFPGTYVRRLW</sequence>
<dbReference type="PROSITE" id="PS00518">
    <property type="entry name" value="ZF_RING_1"/>
    <property type="match status" value="1"/>
</dbReference>
<dbReference type="Pfam" id="PF00097">
    <property type="entry name" value="zf-C3HC4"/>
    <property type="match status" value="1"/>
</dbReference>
<evidence type="ECO:0000259" key="10">
    <source>
        <dbReference type="PROSITE" id="PS50002"/>
    </source>
</evidence>
<evidence type="ECO:0000256" key="4">
    <source>
        <dbReference type="ARBA" id="ARBA00022771"/>
    </source>
</evidence>
<dbReference type="PROSITE" id="PS50089">
    <property type="entry name" value="ZF_RING_2"/>
    <property type="match status" value="1"/>
</dbReference>
<dbReference type="AlphaFoldDB" id="A0A9P4LUT2"/>
<feature type="domain" description="RING-type" evidence="11">
    <location>
        <begin position="18"/>
        <end position="66"/>
    </location>
</feature>
<evidence type="ECO:0000256" key="2">
    <source>
        <dbReference type="ARBA" id="ARBA00022443"/>
    </source>
</evidence>